<sequence>MSYIPGISAQKESKHPFLTTGFLIVSDNPGEEKSRTEAFGAGVPGFGDKRAVFLRKEVGIYPKRRKHLPKTSLCFRNIFYCFPEYLPLLFKIRSKRNILSSGYKRRQSFPK</sequence>
<accession>A0A642HWP0</accession>
<protein>
    <submittedName>
        <fullName evidence="1">Uncharacterized protein</fullName>
    </submittedName>
</protein>
<evidence type="ECO:0000313" key="2">
    <source>
        <dbReference type="Proteomes" id="UP000460666"/>
    </source>
</evidence>
<proteinExistence type="predicted"/>
<comment type="caution">
    <text evidence="1">The sequence shown here is derived from an EMBL/GenBank/DDBJ whole genome shotgun (WGS) entry which is preliminary data.</text>
</comment>
<dbReference type="EMBL" id="VWCJ01000009">
    <property type="protein sequence ID" value="KAA4995673.1"/>
    <property type="molecule type" value="Genomic_DNA"/>
</dbReference>
<organism evidence="1 2">
    <name type="scientific">Bacteroides fragilis</name>
    <dbReference type="NCBI Taxonomy" id="817"/>
    <lineage>
        <taxon>Bacteria</taxon>
        <taxon>Pseudomonadati</taxon>
        <taxon>Bacteroidota</taxon>
        <taxon>Bacteroidia</taxon>
        <taxon>Bacteroidales</taxon>
        <taxon>Bacteroidaceae</taxon>
        <taxon>Bacteroides</taxon>
    </lineage>
</organism>
<name>A0A642HWP0_BACFG</name>
<gene>
    <name evidence="1" type="ORF">F2Z89_14305</name>
</gene>
<evidence type="ECO:0000313" key="1">
    <source>
        <dbReference type="EMBL" id="KAA4995673.1"/>
    </source>
</evidence>
<dbReference type="Proteomes" id="UP000460666">
    <property type="component" value="Unassembled WGS sequence"/>
</dbReference>
<dbReference type="AlphaFoldDB" id="A0A642HWP0"/>
<reference evidence="1 2" key="1">
    <citation type="journal article" date="2019" name="Nat. Med.">
        <title>A library of human gut bacterial isolates paired with longitudinal multiomics data enables mechanistic microbiome research.</title>
        <authorList>
            <person name="Poyet M."/>
            <person name="Groussin M."/>
            <person name="Gibbons S.M."/>
            <person name="Avila-Pacheco J."/>
            <person name="Jiang X."/>
            <person name="Kearney S.M."/>
            <person name="Perrotta A.R."/>
            <person name="Berdy B."/>
            <person name="Zhao S."/>
            <person name="Lieberman T.D."/>
            <person name="Swanson P.K."/>
            <person name="Smith M."/>
            <person name="Roesemann S."/>
            <person name="Alexander J.E."/>
            <person name="Rich S.A."/>
            <person name="Livny J."/>
            <person name="Vlamakis H."/>
            <person name="Clish C."/>
            <person name="Bullock K."/>
            <person name="Deik A."/>
            <person name="Scott J."/>
            <person name="Pierce K.A."/>
            <person name="Xavier R.J."/>
            <person name="Alm E.J."/>
        </authorList>
    </citation>
    <scope>NUCLEOTIDE SEQUENCE [LARGE SCALE GENOMIC DNA]</scope>
    <source>
        <strain evidence="1 2">BIOML-A46</strain>
    </source>
</reference>